<comment type="caution">
    <text evidence="10">The sequence shown here is derived from an EMBL/GenBank/DDBJ whole genome shotgun (WGS) entry which is preliminary data.</text>
</comment>
<evidence type="ECO:0000256" key="8">
    <source>
        <dbReference type="SAM" id="Phobius"/>
    </source>
</evidence>
<dbReference type="EMBL" id="CAJNOR010001830">
    <property type="protein sequence ID" value="CAF1206502.1"/>
    <property type="molecule type" value="Genomic_DNA"/>
</dbReference>
<dbReference type="GO" id="GO:0004930">
    <property type="term" value="F:G protein-coupled receptor activity"/>
    <property type="evidence" value="ECO:0007669"/>
    <property type="project" value="UniProtKB-KW"/>
</dbReference>
<name>A0A814WUT9_ADIRI</name>
<evidence type="ECO:0000256" key="5">
    <source>
        <dbReference type="ARBA" id="ARBA00023136"/>
    </source>
</evidence>
<keyword evidence="3 8" id="KW-1133">Transmembrane helix</keyword>
<evidence type="ECO:0000256" key="2">
    <source>
        <dbReference type="ARBA" id="ARBA00022692"/>
    </source>
</evidence>
<dbReference type="PANTHER" id="PTHR24243:SF208">
    <property type="entry name" value="PYROKININ-1 RECEPTOR"/>
    <property type="match status" value="1"/>
</dbReference>
<accession>A0A814WUT9</accession>
<dbReference type="PROSITE" id="PS50262">
    <property type="entry name" value="G_PROTEIN_RECEP_F1_2"/>
    <property type="match status" value="1"/>
</dbReference>
<dbReference type="Proteomes" id="UP000663828">
    <property type="component" value="Unassembled WGS sequence"/>
</dbReference>
<feature type="transmembrane region" description="Helical" evidence="8">
    <location>
        <begin position="20"/>
        <end position="44"/>
    </location>
</feature>
<evidence type="ECO:0000256" key="3">
    <source>
        <dbReference type="ARBA" id="ARBA00022989"/>
    </source>
</evidence>
<dbReference type="PANTHER" id="PTHR24243">
    <property type="entry name" value="G-PROTEIN COUPLED RECEPTOR"/>
    <property type="match status" value="1"/>
</dbReference>
<dbReference type="Proteomes" id="UP000663852">
    <property type="component" value="Unassembled WGS sequence"/>
</dbReference>
<dbReference type="AlphaFoldDB" id="A0A814WUT9"/>
<evidence type="ECO:0000313" key="12">
    <source>
        <dbReference type="Proteomes" id="UP000663828"/>
    </source>
</evidence>
<reference evidence="10" key="1">
    <citation type="submission" date="2021-02" db="EMBL/GenBank/DDBJ databases">
        <authorList>
            <person name="Nowell W R."/>
        </authorList>
    </citation>
    <scope>NUCLEOTIDE SEQUENCE</scope>
</reference>
<keyword evidence="6" id="KW-0675">Receptor</keyword>
<dbReference type="GO" id="GO:0016020">
    <property type="term" value="C:membrane"/>
    <property type="evidence" value="ECO:0007669"/>
    <property type="project" value="UniProtKB-SubCell"/>
</dbReference>
<comment type="subcellular location">
    <subcellularLocation>
        <location evidence="1">Membrane</location>
        <topology evidence="1">Multi-pass membrane protein</topology>
    </subcellularLocation>
</comment>
<feature type="domain" description="G-protein coupled receptors family 1 profile" evidence="9">
    <location>
        <begin position="36"/>
        <end position="298"/>
    </location>
</feature>
<keyword evidence="7" id="KW-0807">Transducer</keyword>
<dbReference type="OrthoDB" id="10019816at2759"/>
<evidence type="ECO:0000256" key="6">
    <source>
        <dbReference type="ARBA" id="ARBA00023170"/>
    </source>
</evidence>
<keyword evidence="5 8" id="KW-0472">Membrane</keyword>
<proteinExistence type="predicted"/>
<keyword evidence="4" id="KW-0297">G-protein coupled receptor</keyword>
<protein>
    <recommendedName>
        <fullName evidence="9">G-protein coupled receptors family 1 profile domain-containing protein</fullName>
    </recommendedName>
</protein>
<feature type="transmembrane region" description="Helical" evidence="8">
    <location>
        <begin position="235"/>
        <end position="259"/>
    </location>
</feature>
<feature type="transmembrane region" description="Helical" evidence="8">
    <location>
        <begin position="182"/>
        <end position="204"/>
    </location>
</feature>
<keyword evidence="2 8" id="KW-0812">Transmembrane</keyword>
<sequence>MSSSNVSITEASTIRQNTIIFVQVWCYLMISLGTIGHTCSVYVFTRPTLRSNSCTWYFLAASMSGAGVVLINIPLRLLQAGYAINIYTNSLIACKVITFIQQWTRAQYAWFTALACVDRFLCSSSSATLRAYSSLHSASRTIPVTSLLVGIALFHIPVYFQINMRQQTCVPMSGIYQTFFGVWNLVIFSVGPPLVMLCFGLRTVQHIRGSIQRTGATNVAVRTENQRRKTTDRQLIQMMFVQCVIFMLTASLPSVQFIYTSVRSSLVIDDLQSAKDNLFYNVCGFVSLTVPCLSFYLFTLSSKLFRCELMKLFNSKWRSQQITVTSTSLKRRN</sequence>
<feature type="transmembrane region" description="Helical" evidence="8">
    <location>
        <begin position="141"/>
        <end position="162"/>
    </location>
</feature>
<organism evidence="10 12">
    <name type="scientific">Adineta ricciae</name>
    <name type="common">Rotifer</name>
    <dbReference type="NCBI Taxonomy" id="249248"/>
    <lineage>
        <taxon>Eukaryota</taxon>
        <taxon>Metazoa</taxon>
        <taxon>Spiralia</taxon>
        <taxon>Gnathifera</taxon>
        <taxon>Rotifera</taxon>
        <taxon>Eurotatoria</taxon>
        <taxon>Bdelloidea</taxon>
        <taxon>Adinetida</taxon>
        <taxon>Adinetidae</taxon>
        <taxon>Adineta</taxon>
    </lineage>
</organism>
<evidence type="ECO:0000256" key="7">
    <source>
        <dbReference type="ARBA" id="ARBA00023224"/>
    </source>
</evidence>
<evidence type="ECO:0000256" key="1">
    <source>
        <dbReference type="ARBA" id="ARBA00004141"/>
    </source>
</evidence>
<evidence type="ECO:0000313" key="10">
    <source>
        <dbReference type="EMBL" id="CAF1206502.1"/>
    </source>
</evidence>
<gene>
    <name evidence="11" type="ORF">EDS130_LOCUS43496</name>
    <name evidence="10" type="ORF">XAT740_LOCUS23956</name>
</gene>
<dbReference type="EMBL" id="CAJNOJ010000724">
    <property type="protein sequence ID" value="CAF1514942.1"/>
    <property type="molecule type" value="Genomic_DNA"/>
</dbReference>
<dbReference type="SUPFAM" id="SSF81321">
    <property type="entry name" value="Family A G protein-coupled receptor-like"/>
    <property type="match status" value="1"/>
</dbReference>
<feature type="transmembrane region" description="Helical" evidence="8">
    <location>
        <begin position="279"/>
        <end position="300"/>
    </location>
</feature>
<keyword evidence="12" id="KW-1185">Reference proteome</keyword>
<dbReference type="Gene3D" id="1.20.1070.10">
    <property type="entry name" value="Rhodopsin 7-helix transmembrane proteins"/>
    <property type="match status" value="1"/>
</dbReference>
<evidence type="ECO:0000313" key="11">
    <source>
        <dbReference type="EMBL" id="CAF1514942.1"/>
    </source>
</evidence>
<dbReference type="InterPro" id="IPR017452">
    <property type="entry name" value="GPCR_Rhodpsn_7TM"/>
</dbReference>
<evidence type="ECO:0000256" key="4">
    <source>
        <dbReference type="ARBA" id="ARBA00023040"/>
    </source>
</evidence>
<feature type="transmembrane region" description="Helical" evidence="8">
    <location>
        <begin position="56"/>
        <end position="75"/>
    </location>
</feature>
<evidence type="ECO:0000259" key="9">
    <source>
        <dbReference type="PROSITE" id="PS50262"/>
    </source>
</evidence>